<evidence type="ECO:0000313" key="9">
    <source>
        <dbReference type="Proteomes" id="UP001524587"/>
    </source>
</evidence>
<feature type="domain" description="Major facilitator superfamily (MFS) profile" evidence="7">
    <location>
        <begin position="24"/>
        <end position="401"/>
    </location>
</feature>
<feature type="transmembrane region" description="Helical" evidence="6">
    <location>
        <begin position="219"/>
        <end position="242"/>
    </location>
</feature>
<feature type="transmembrane region" description="Helical" evidence="6">
    <location>
        <begin position="152"/>
        <end position="174"/>
    </location>
</feature>
<protein>
    <submittedName>
        <fullName evidence="8">MFS transporter</fullName>
    </submittedName>
</protein>
<feature type="transmembrane region" description="Helical" evidence="6">
    <location>
        <begin position="286"/>
        <end position="302"/>
    </location>
</feature>
<dbReference type="InterPro" id="IPR050189">
    <property type="entry name" value="MFS_Efflux_Transporters"/>
</dbReference>
<dbReference type="Pfam" id="PF07690">
    <property type="entry name" value="MFS_1"/>
    <property type="match status" value="1"/>
</dbReference>
<accession>A0ABT1W942</accession>
<feature type="transmembrane region" description="Helical" evidence="6">
    <location>
        <begin position="376"/>
        <end position="396"/>
    </location>
</feature>
<keyword evidence="3 6" id="KW-0812">Transmembrane</keyword>
<dbReference type="Gene3D" id="1.20.1250.20">
    <property type="entry name" value="MFS general substrate transporter like domains"/>
    <property type="match status" value="2"/>
</dbReference>
<dbReference type="CDD" id="cd17324">
    <property type="entry name" value="MFS_NepI_like"/>
    <property type="match status" value="1"/>
</dbReference>
<dbReference type="PANTHER" id="PTHR43124">
    <property type="entry name" value="PURINE EFFLUX PUMP PBUE"/>
    <property type="match status" value="1"/>
</dbReference>
<dbReference type="PANTHER" id="PTHR43124:SF3">
    <property type="entry name" value="CHLORAMPHENICOL EFFLUX PUMP RV0191"/>
    <property type="match status" value="1"/>
</dbReference>
<keyword evidence="9" id="KW-1185">Reference proteome</keyword>
<dbReference type="EMBL" id="JAMSKV010000012">
    <property type="protein sequence ID" value="MCQ8279411.1"/>
    <property type="molecule type" value="Genomic_DNA"/>
</dbReference>
<keyword evidence="4 6" id="KW-1133">Transmembrane helix</keyword>
<evidence type="ECO:0000256" key="5">
    <source>
        <dbReference type="ARBA" id="ARBA00023136"/>
    </source>
</evidence>
<keyword evidence="2" id="KW-1003">Cell membrane</keyword>
<name>A0ABT1W942_9PROT</name>
<evidence type="ECO:0000256" key="2">
    <source>
        <dbReference type="ARBA" id="ARBA00022475"/>
    </source>
</evidence>
<evidence type="ECO:0000256" key="3">
    <source>
        <dbReference type="ARBA" id="ARBA00022692"/>
    </source>
</evidence>
<reference evidence="8 9" key="1">
    <citation type="submission" date="2022-06" db="EMBL/GenBank/DDBJ databases">
        <title>Endosaccharibacter gen. nov., sp. nov., endophytic bacteria isolated from sugarcane.</title>
        <authorList>
            <person name="Pitiwittayakul N."/>
            <person name="Yukphan P."/>
            <person name="Charoenyingcharoen P."/>
            <person name="Tanasupawat S."/>
        </authorList>
    </citation>
    <scope>NUCLEOTIDE SEQUENCE [LARGE SCALE GENOMIC DNA]</scope>
    <source>
        <strain evidence="8 9">KSS8</strain>
    </source>
</reference>
<dbReference type="InterPro" id="IPR020846">
    <property type="entry name" value="MFS_dom"/>
</dbReference>
<evidence type="ECO:0000256" key="6">
    <source>
        <dbReference type="SAM" id="Phobius"/>
    </source>
</evidence>
<comment type="caution">
    <text evidence="8">The sequence shown here is derived from an EMBL/GenBank/DDBJ whole genome shotgun (WGS) entry which is preliminary data.</text>
</comment>
<dbReference type="RefSeq" id="WP_422864896.1">
    <property type="nucleotide sequence ID" value="NZ_JAMSKV010000012.1"/>
</dbReference>
<feature type="transmembrane region" description="Helical" evidence="6">
    <location>
        <begin position="90"/>
        <end position="109"/>
    </location>
</feature>
<organism evidence="8 9">
    <name type="scientific">Endosaccharibacter trunci</name>
    <dbReference type="NCBI Taxonomy" id="2812733"/>
    <lineage>
        <taxon>Bacteria</taxon>
        <taxon>Pseudomonadati</taxon>
        <taxon>Pseudomonadota</taxon>
        <taxon>Alphaproteobacteria</taxon>
        <taxon>Acetobacterales</taxon>
        <taxon>Acetobacteraceae</taxon>
        <taxon>Endosaccharibacter</taxon>
    </lineage>
</organism>
<evidence type="ECO:0000259" key="7">
    <source>
        <dbReference type="PROSITE" id="PS50850"/>
    </source>
</evidence>
<keyword evidence="5 6" id="KW-0472">Membrane</keyword>
<feature type="transmembrane region" description="Helical" evidence="6">
    <location>
        <begin position="180"/>
        <end position="198"/>
    </location>
</feature>
<sequence>MSEIDVATLSARVVLTAPHGRLAAILALATGGFAIGTGEFAIMGLLPAVAKNLHTTVPSAGWLISAYAGGVVVGAPLFAVLAARLSRRSVLIGLMLLYAVFNILTGLSHRYDMVLLFRFLAGLPHGAFFGIGALVAASMVERRERTRAVGQMMLGLTTATIIGAPLAAWCGAFIDWHLSYYMVGLIALLCVAGLLWALPPIPAQTGASPLTELGALGRVQVWLALGTSAVGFGGLFAVYSYITPALMHRTHMSAAVVPLVLSVMGLGMAAGNTVGAWLVDRAPKRAVIGLLIWDTIVLLLFVPALPFAWAATADAFLIGCGVALAPALQTRLMDVAGDAQSLAASLNHSAFNTANGLGAALAGIAISAGYGWSSPGWVGALLALGGLLVFLLALFLERKHPIEVPA</sequence>
<dbReference type="SUPFAM" id="SSF103473">
    <property type="entry name" value="MFS general substrate transporter"/>
    <property type="match status" value="1"/>
</dbReference>
<evidence type="ECO:0000256" key="1">
    <source>
        <dbReference type="ARBA" id="ARBA00004651"/>
    </source>
</evidence>
<gene>
    <name evidence="8" type="ORF">NFI95_13275</name>
</gene>
<proteinExistence type="predicted"/>
<feature type="transmembrane region" description="Helical" evidence="6">
    <location>
        <begin position="254"/>
        <end position="279"/>
    </location>
</feature>
<dbReference type="PROSITE" id="PS50850">
    <property type="entry name" value="MFS"/>
    <property type="match status" value="1"/>
</dbReference>
<dbReference type="Proteomes" id="UP001524587">
    <property type="component" value="Unassembled WGS sequence"/>
</dbReference>
<feature type="transmembrane region" description="Helical" evidence="6">
    <location>
        <begin position="115"/>
        <end position="140"/>
    </location>
</feature>
<evidence type="ECO:0000256" key="4">
    <source>
        <dbReference type="ARBA" id="ARBA00022989"/>
    </source>
</evidence>
<feature type="transmembrane region" description="Helical" evidence="6">
    <location>
        <begin position="22"/>
        <end position="50"/>
    </location>
</feature>
<evidence type="ECO:0000313" key="8">
    <source>
        <dbReference type="EMBL" id="MCQ8279411.1"/>
    </source>
</evidence>
<feature type="transmembrane region" description="Helical" evidence="6">
    <location>
        <begin position="62"/>
        <end position="83"/>
    </location>
</feature>
<comment type="subcellular location">
    <subcellularLocation>
        <location evidence="1">Cell membrane</location>
        <topology evidence="1">Multi-pass membrane protein</topology>
    </subcellularLocation>
</comment>
<dbReference type="InterPro" id="IPR036259">
    <property type="entry name" value="MFS_trans_sf"/>
</dbReference>
<dbReference type="InterPro" id="IPR011701">
    <property type="entry name" value="MFS"/>
</dbReference>